<keyword evidence="2" id="KW-0732">Signal</keyword>
<evidence type="ECO:0000256" key="2">
    <source>
        <dbReference type="SAM" id="SignalP"/>
    </source>
</evidence>
<reference evidence="3" key="1">
    <citation type="submission" date="2016-11" db="UniProtKB">
        <authorList>
            <consortium name="WormBaseParasite"/>
        </authorList>
    </citation>
    <scope>IDENTIFICATION</scope>
    <source>
        <strain evidence="3">pt0022</strain>
    </source>
</reference>
<sequence length="249" mass="27260">RKSCVPSIAPAIVSLLFLSDHCSSGLSGHVSSDVTSKRPAYIAPGDKRPTNVSEQGKSVERGNKSIMGTSKPEASTPYYYYSSGNEQQHHFRAVAGLSSSALDCAPGFSTYIEATDGIEAIGEDLATFQIDTSDVCLYTCSNNKLSGGSLLRLNVAVSSMTGSINGAFYSIHRLVQLEMLSTFQIRMWYISKRSAYPISFVGTVQSFCAVYLSTYLSDTQPLWSMLHHITTAPECVYDQWKCWVSRVIQ</sequence>
<evidence type="ECO:0000313" key="3">
    <source>
        <dbReference type="WBParaSite" id="maker-PairedContig_1193-snap-gene-0.6-mRNA-1"/>
    </source>
</evidence>
<dbReference type="WBParaSite" id="maker-PairedContig_1193-snap-gene-0.6-mRNA-1">
    <property type="protein sequence ID" value="maker-PairedContig_1193-snap-gene-0.6-mRNA-1"/>
    <property type="gene ID" value="maker-PairedContig_1193-snap-gene-0.6"/>
</dbReference>
<protein>
    <submittedName>
        <fullName evidence="3">Uncharacterized protein</fullName>
    </submittedName>
</protein>
<name>A0A1I8EAD7_WUCBA</name>
<evidence type="ECO:0000256" key="1">
    <source>
        <dbReference type="SAM" id="MobiDB-lite"/>
    </source>
</evidence>
<feature type="region of interest" description="Disordered" evidence="1">
    <location>
        <begin position="27"/>
        <end position="70"/>
    </location>
</feature>
<feature type="signal peptide" evidence="2">
    <location>
        <begin position="1"/>
        <end position="24"/>
    </location>
</feature>
<proteinExistence type="predicted"/>
<dbReference type="AlphaFoldDB" id="A0A1I8EAD7"/>
<accession>A0A1I8EAD7</accession>
<feature type="chain" id="PRO_5009318051" evidence="2">
    <location>
        <begin position="25"/>
        <end position="249"/>
    </location>
</feature>
<organism evidence="3">
    <name type="scientific">Wuchereria bancrofti</name>
    <dbReference type="NCBI Taxonomy" id="6293"/>
    <lineage>
        <taxon>Eukaryota</taxon>
        <taxon>Metazoa</taxon>
        <taxon>Ecdysozoa</taxon>
        <taxon>Nematoda</taxon>
        <taxon>Chromadorea</taxon>
        <taxon>Rhabditida</taxon>
        <taxon>Spirurina</taxon>
        <taxon>Spiruromorpha</taxon>
        <taxon>Filarioidea</taxon>
        <taxon>Onchocercidae</taxon>
        <taxon>Wuchereria</taxon>
    </lineage>
</organism>